<dbReference type="InterPro" id="IPR044880">
    <property type="entry name" value="NCX_ion-bd_dom_sf"/>
</dbReference>
<dbReference type="Proteomes" id="UP000092247">
    <property type="component" value="Unassembled WGS sequence"/>
</dbReference>
<evidence type="ECO:0000256" key="2">
    <source>
        <dbReference type="ARBA" id="ARBA00022692"/>
    </source>
</evidence>
<feature type="transmembrane region" description="Helical" evidence="5">
    <location>
        <begin position="131"/>
        <end position="151"/>
    </location>
</feature>
<comment type="subcellular location">
    <subcellularLocation>
        <location evidence="1">Membrane</location>
        <topology evidence="1">Multi-pass membrane protein</topology>
    </subcellularLocation>
</comment>
<dbReference type="EMBL" id="LZEX01000042">
    <property type="protein sequence ID" value="OBU03826.1"/>
    <property type="molecule type" value="Genomic_DNA"/>
</dbReference>
<keyword evidence="2 5" id="KW-0812">Transmembrane</keyword>
<feature type="domain" description="Sodium/calcium exchanger membrane region" evidence="6">
    <location>
        <begin position="175"/>
        <end position="316"/>
    </location>
</feature>
<feature type="transmembrane region" description="Helical" evidence="5">
    <location>
        <begin position="68"/>
        <end position="93"/>
    </location>
</feature>
<comment type="caution">
    <text evidence="7">The sequence shown here is derived from an EMBL/GenBank/DDBJ whole genome shotgun (WGS) entry which is preliminary data.</text>
</comment>
<dbReference type="GO" id="GO:0006874">
    <property type="term" value="P:intracellular calcium ion homeostasis"/>
    <property type="evidence" value="ECO:0007669"/>
    <property type="project" value="TreeGrafter"/>
</dbReference>
<feature type="transmembrane region" description="Helical" evidence="5">
    <location>
        <begin position="300"/>
        <end position="318"/>
    </location>
</feature>
<name>A0A1B8H445_9GAMM</name>
<evidence type="ECO:0000256" key="1">
    <source>
        <dbReference type="ARBA" id="ARBA00004141"/>
    </source>
</evidence>
<evidence type="ECO:0000313" key="8">
    <source>
        <dbReference type="Proteomes" id="UP000092247"/>
    </source>
</evidence>
<accession>A0A1B8H445</accession>
<dbReference type="Pfam" id="PF01699">
    <property type="entry name" value="Na_Ca_ex"/>
    <property type="match status" value="2"/>
</dbReference>
<protein>
    <submittedName>
        <fullName evidence="7">Calcium/sodium antiporter</fullName>
    </submittedName>
</protein>
<evidence type="ECO:0000259" key="6">
    <source>
        <dbReference type="Pfam" id="PF01699"/>
    </source>
</evidence>
<evidence type="ECO:0000313" key="7">
    <source>
        <dbReference type="EMBL" id="OBU03826.1"/>
    </source>
</evidence>
<feature type="transmembrane region" description="Helical" evidence="5">
    <location>
        <begin position="171"/>
        <end position="194"/>
    </location>
</feature>
<dbReference type="InterPro" id="IPR004837">
    <property type="entry name" value="NaCa_Exmemb"/>
</dbReference>
<dbReference type="STRING" id="368603.AYY16_10530"/>
<sequence length="320" mass="33867">MLLTCILLLIGLILLVYASDRIVYSAAIFSRALGISPFIIGIVVAGLGTSLPELITSAGAVLEGQPALALGTIIGSNITNLLLIAGLAALIRPMSVQSAILRRELPIMLAVMALFGLFLWSGGITRVQGGFLLLAGLASLWLVVRIASIARRDQYDGFTTERNHELPQENSLPIALLWLVAGLLILPVSVRIVIDNAVAFTRYAGISGRITGLTILAIGTSLPELCTTIAAAVKGEKDIALGNLIGSTLFNITIVAGIPALLAATPMTADNFVSDFWVMIAASILFVLFSAGRKQRLNRLKGIILLGGFIAWLTSLFMGY</sequence>
<dbReference type="RefSeq" id="WP_067425407.1">
    <property type="nucleotide sequence ID" value="NZ_LZEX01000042.1"/>
</dbReference>
<dbReference type="GO" id="GO:0005262">
    <property type="term" value="F:calcium channel activity"/>
    <property type="evidence" value="ECO:0007669"/>
    <property type="project" value="TreeGrafter"/>
</dbReference>
<reference evidence="7 8" key="1">
    <citation type="submission" date="2016-06" db="EMBL/GenBank/DDBJ databases">
        <authorList>
            <person name="Kjaerup R.B."/>
            <person name="Dalgaard T.S."/>
            <person name="Juul-Madsen H.R."/>
        </authorList>
    </citation>
    <scope>NUCLEOTIDE SEQUENCE [LARGE SCALE GENOMIC DNA]</scope>
    <source>
        <strain evidence="7 8">GCSL-Mp3</strain>
    </source>
</reference>
<keyword evidence="3 5" id="KW-1133">Transmembrane helix</keyword>
<feature type="transmembrane region" description="Helical" evidence="5">
    <location>
        <begin position="276"/>
        <end position="293"/>
    </location>
</feature>
<proteinExistence type="predicted"/>
<dbReference type="NCBIfam" id="TIGR00367">
    <property type="entry name" value="calcium/sodium antiporter"/>
    <property type="match status" value="1"/>
</dbReference>
<feature type="transmembrane region" description="Helical" evidence="5">
    <location>
        <begin position="105"/>
        <end position="124"/>
    </location>
</feature>
<organism evidence="7 8">
    <name type="scientific">Morganella psychrotolerans</name>
    <dbReference type="NCBI Taxonomy" id="368603"/>
    <lineage>
        <taxon>Bacteria</taxon>
        <taxon>Pseudomonadati</taxon>
        <taxon>Pseudomonadota</taxon>
        <taxon>Gammaproteobacteria</taxon>
        <taxon>Enterobacterales</taxon>
        <taxon>Morganellaceae</taxon>
        <taxon>Morganella</taxon>
    </lineage>
</organism>
<dbReference type="PANTHER" id="PTHR10846:SF8">
    <property type="entry name" value="INNER MEMBRANE PROTEIN YRBG"/>
    <property type="match status" value="1"/>
</dbReference>
<evidence type="ECO:0000256" key="3">
    <source>
        <dbReference type="ARBA" id="ARBA00022989"/>
    </source>
</evidence>
<feature type="domain" description="Sodium/calcium exchanger membrane region" evidence="6">
    <location>
        <begin position="6"/>
        <end position="142"/>
    </location>
</feature>
<dbReference type="GO" id="GO:0008273">
    <property type="term" value="F:calcium, potassium:sodium antiporter activity"/>
    <property type="evidence" value="ECO:0007669"/>
    <property type="project" value="TreeGrafter"/>
</dbReference>
<dbReference type="AlphaFoldDB" id="A0A1B8H445"/>
<dbReference type="GO" id="GO:0005886">
    <property type="term" value="C:plasma membrane"/>
    <property type="evidence" value="ECO:0007669"/>
    <property type="project" value="TreeGrafter"/>
</dbReference>
<gene>
    <name evidence="7" type="ORF">AYY17_09715</name>
</gene>
<dbReference type="PANTHER" id="PTHR10846">
    <property type="entry name" value="SODIUM/POTASSIUM/CALCIUM EXCHANGER"/>
    <property type="match status" value="1"/>
</dbReference>
<dbReference type="Gene3D" id="1.20.1420.30">
    <property type="entry name" value="NCX, central ion-binding region"/>
    <property type="match status" value="1"/>
</dbReference>
<feature type="transmembrane region" description="Helical" evidence="5">
    <location>
        <begin position="244"/>
        <end position="264"/>
    </location>
</feature>
<evidence type="ECO:0000256" key="4">
    <source>
        <dbReference type="ARBA" id="ARBA00023136"/>
    </source>
</evidence>
<keyword evidence="4 5" id="KW-0472">Membrane</keyword>
<evidence type="ECO:0000256" key="5">
    <source>
        <dbReference type="SAM" id="Phobius"/>
    </source>
</evidence>
<dbReference type="InterPro" id="IPR004481">
    <property type="entry name" value="K/Na/Ca-exchanger"/>
</dbReference>